<reference evidence="2" key="1">
    <citation type="submission" date="2015-09" db="EMBL/GenBank/DDBJ databases">
        <authorList>
            <person name="Wibberg D."/>
        </authorList>
    </citation>
    <scope>NUCLEOTIDE SEQUENCE [LARGE SCALE GENOMIC DNA]</scope>
    <source>
        <strain evidence="2">SD1D</strain>
    </source>
</reference>
<evidence type="ECO:0000313" key="2">
    <source>
        <dbReference type="Proteomes" id="UP000196053"/>
    </source>
</evidence>
<dbReference type="Gene3D" id="3.90.1720.10">
    <property type="entry name" value="endopeptidase domain like (from Nostoc punctiforme)"/>
    <property type="match status" value="1"/>
</dbReference>
<dbReference type="RefSeq" id="WP_058257106.1">
    <property type="nucleotide sequence ID" value="NZ_DUPS01000013.1"/>
</dbReference>
<sequence length="241" mass="27423">MRIKKIIVSILAFSMVFGLENIKVYAISKPNISYSESITNTNKVFNPETVDRLWDELNDNLVIEPDKQSDFIRYSKSVMSVSSEPYGSYPTRKGVILVTADKWKGVVPLGHAAIVYSDQKVIEALQDGVVIGRNDWYKSKSTCFGVSVRSTTASQDAQAADYCYEQLNKEYNYNYYNMNTRKKFYCSHLVWAAYKDLFGIDLNTPEFDITLKVNDIPLATVTAIHPLELVNNDLTFVTYVK</sequence>
<dbReference type="InterPro" id="IPR038765">
    <property type="entry name" value="Papain-like_cys_pep_sf"/>
</dbReference>
<dbReference type="EMBL" id="LN879430">
    <property type="protein sequence ID" value="CUH91652.1"/>
    <property type="molecule type" value="Genomic_DNA"/>
</dbReference>
<dbReference type="KEGG" id="hsd:SD1D_0090"/>
<dbReference type="Pfam" id="PF05708">
    <property type="entry name" value="Peptidase_C92"/>
    <property type="match status" value="1"/>
</dbReference>
<dbReference type="SUPFAM" id="SSF54001">
    <property type="entry name" value="Cysteine proteinases"/>
    <property type="match status" value="1"/>
</dbReference>
<organism evidence="1 2">
    <name type="scientific">Herbinix luporum</name>
    <dbReference type="NCBI Taxonomy" id="1679721"/>
    <lineage>
        <taxon>Bacteria</taxon>
        <taxon>Bacillati</taxon>
        <taxon>Bacillota</taxon>
        <taxon>Clostridia</taxon>
        <taxon>Lachnospirales</taxon>
        <taxon>Lachnospiraceae</taxon>
        <taxon>Herbinix</taxon>
    </lineage>
</organism>
<dbReference type="AlphaFoldDB" id="A0A0K8J2E1"/>
<proteinExistence type="predicted"/>
<protein>
    <submittedName>
        <fullName evidence="1">Uncharacterized protein</fullName>
    </submittedName>
</protein>
<dbReference type="InterPro" id="IPR024453">
    <property type="entry name" value="Peptidase_C92"/>
</dbReference>
<gene>
    <name evidence="1" type="ORF">SD1D_0090</name>
</gene>
<dbReference type="OrthoDB" id="1708048at2"/>
<evidence type="ECO:0000313" key="1">
    <source>
        <dbReference type="EMBL" id="CUH91652.1"/>
    </source>
</evidence>
<accession>A0A0K8J2E1</accession>
<keyword evidence="2" id="KW-1185">Reference proteome</keyword>
<name>A0A0K8J2E1_9FIRM</name>
<dbReference type="Proteomes" id="UP000196053">
    <property type="component" value="Chromosome I"/>
</dbReference>